<dbReference type="PROSITE" id="PS51257">
    <property type="entry name" value="PROKAR_LIPOPROTEIN"/>
    <property type="match status" value="1"/>
</dbReference>
<evidence type="ECO:0000313" key="2">
    <source>
        <dbReference type="EMBL" id="QFG73929.1"/>
    </source>
</evidence>
<organism evidence="2">
    <name type="scientific">Megaviridae environmental sample</name>
    <dbReference type="NCBI Taxonomy" id="1737588"/>
    <lineage>
        <taxon>Viruses</taxon>
        <taxon>Varidnaviria</taxon>
        <taxon>Bamfordvirae</taxon>
        <taxon>Nucleocytoviricota</taxon>
        <taxon>Megaviricetes</taxon>
        <taxon>Imitervirales</taxon>
        <taxon>Mimiviridae</taxon>
        <taxon>environmental samples</taxon>
    </lineage>
</organism>
<feature type="transmembrane region" description="Helical" evidence="1">
    <location>
        <begin position="36"/>
        <end position="53"/>
    </location>
</feature>
<keyword evidence="1" id="KW-0472">Membrane</keyword>
<reference evidence="2" key="1">
    <citation type="journal article" date="2019" name="Philos. Trans. R. Soc. Lond., B, Biol. Sci.">
        <title>Targeted metagenomic recovery of four divergent viruses reveals shared and distinctive characteristics of giant viruses of marine eukaryotes.</title>
        <authorList>
            <person name="Needham D.M."/>
            <person name="Poirier C."/>
            <person name="Hehenberger E."/>
            <person name="Jimenez V."/>
            <person name="Swalwell J.E."/>
            <person name="Santoro A.E."/>
            <person name="Worden A.Z."/>
        </authorList>
    </citation>
    <scope>NUCLEOTIDE SEQUENCE</scope>
    <source>
        <strain evidence="2">OPacV-662</strain>
    </source>
</reference>
<feature type="transmembrane region" description="Helical" evidence="1">
    <location>
        <begin position="65"/>
        <end position="82"/>
    </location>
</feature>
<keyword evidence="1" id="KW-0812">Transmembrane</keyword>
<sequence>MKWYIVLYACMLVYCLSVSCWNFIYIKNLNQTKAGIVLASSVMGFVFSFRGVFYNTRATVCERVFGFIVSVILACTWITLMFKYWIQNLCMCVFIASSYLFNIFRYMYTHSYINVLSTRNNVLSTLDIE</sequence>
<evidence type="ECO:0000256" key="1">
    <source>
        <dbReference type="SAM" id="Phobius"/>
    </source>
</evidence>
<protein>
    <submittedName>
        <fullName evidence="2">Uncharacterized protein</fullName>
    </submittedName>
</protein>
<keyword evidence="1" id="KW-1133">Transmembrane helix</keyword>
<proteinExistence type="predicted"/>
<dbReference type="EMBL" id="MN448274">
    <property type="protein sequence ID" value="QFG73929.1"/>
    <property type="molecule type" value="Genomic_DNA"/>
</dbReference>
<feature type="transmembrane region" description="Helical" evidence="1">
    <location>
        <begin position="89"/>
        <end position="108"/>
    </location>
</feature>
<feature type="transmembrane region" description="Helical" evidence="1">
    <location>
        <begin position="6"/>
        <end position="24"/>
    </location>
</feature>
<name>A0A5J6VJH4_9VIRU</name>
<accession>A0A5J6VJH4</accession>